<protein>
    <submittedName>
        <fullName evidence="2">Uncharacterized protein</fullName>
    </submittedName>
</protein>
<keyword evidence="3" id="KW-1185">Reference proteome</keyword>
<keyword evidence="1" id="KW-0812">Transmembrane</keyword>
<feature type="transmembrane region" description="Helical" evidence="1">
    <location>
        <begin position="6"/>
        <end position="27"/>
    </location>
</feature>
<evidence type="ECO:0000313" key="3">
    <source>
        <dbReference type="Proteomes" id="UP000078200"/>
    </source>
</evidence>
<dbReference type="AlphaFoldDB" id="A0A1A9VSX6"/>
<accession>A0A1A9VSX6</accession>
<proteinExistence type="predicted"/>
<evidence type="ECO:0000256" key="1">
    <source>
        <dbReference type="SAM" id="Phobius"/>
    </source>
</evidence>
<keyword evidence="1" id="KW-0472">Membrane</keyword>
<organism evidence="2 3">
    <name type="scientific">Glossina austeni</name>
    <name type="common">Savannah tsetse fly</name>
    <dbReference type="NCBI Taxonomy" id="7395"/>
    <lineage>
        <taxon>Eukaryota</taxon>
        <taxon>Metazoa</taxon>
        <taxon>Ecdysozoa</taxon>
        <taxon>Arthropoda</taxon>
        <taxon>Hexapoda</taxon>
        <taxon>Insecta</taxon>
        <taxon>Pterygota</taxon>
        <taxon>Neoptera</taxon>
        <taxon>Endopterygota</taxon>
        <taxon>Diptera</taxon>
        <taxon>Brachycera</taxon>
        <taxon>Muscomorpha</taxon>
        <taxon>Hippoboscoidea</taxon>
        <taxon>Glossinidae</taxon>
        <taxon>Glossina</taxon>
    </lineage>
</organism>
<name>A0A1A9VSX6_GLOAU</name>
<keyword evidence="1" id="KW-1133">Transmembrane helix</keyword>
<evidence type="ECO:0000313" key="2">
    <source>
        <dbReference type="EnsemblMetazoa" id="GAUT046385-PA"/>
    </source>
</evidence>
<dbReference type="VEuPathDB" id="VectorBase:GAUT046385"/>
<reference evidence="2" key="1">
    <citation type="submission" date="2020-05" db="UniProtKB">
        <authorList>
            <consortium name="EnsemblMetazoa"/>
        </authorList>
    </citation>
    <scope>IDENTIFICATION</scope>
    <source>
        <strain evidence="2">TTRI</strain>
    </source>
</reference>
<sequence>MHLGAAVVVVVVVVVFVIFIVTHLRLLSVSTTNELIFKSPKLLLIIIGAYLTTPPYTADATGPEVACVYKQPDATKHSYHISQQTIYQLEGVAYMSDSWMVKKTWGKREFERNLRDSLSIFLINKEQ</sequence>
<dbReference type="Proteomes" id="UP000078200">
    <property type="component" value="Unassembled WGS sequence"/>
</dbReference>
<dbReference type="EnsemblMetazoa" id="GAUT046385-RA">
    <property type="protein sequence ID" value="GAUT046385-PA"/>
    <property type="gene ID" value="GAUT046385"/>
</dbReference>